<evidence type="ECO:0000256" key="2">
    <source>
        <dbReference type="ARBA" id="ARBA00022723"/>
    </source>
</evidence>
<dbReference type="GO" id="GO:0005634">
    <property type="term" value="C:nucleus"/>
    <property type="evidence" value="ECO:0007669"/>
    <property type="project" value="UniProtKB-SubCell"/>
</dbReference>
<dbReference type="AlphaFoldDB" id="A0A9W3AZ25"/>
<keyword evidence="5" id="KW-0238">DNA-binding</keyword>
<dbReference type="PANTHER" id="PTHR19303">
    <property type="entry name" value="TRANSPOSON"/>
    <property type="match status" value="1"/>
</dbReference>
<dbReference type="PANTHER" id="PTHR19303:SF74">
    <property type="entry name" value="POGO TRANSPOSABLE ELEMENT WITH KRAB DOMAIN"/>
    <property type="match status" value="1"/>
</dbReference>
<evidence type="ECO:0000256" key="6">
    <source>
        <dbReference type="ARBA" id="ARBA00023242"/>
    </source>
</evidence>
<feature type="compositionally biased region" description="Basic and acidic residues" evidence="7">
    <location>
        <begin position="712"/>
        <end position="735"/>
    </location>
</feature>
<evidence type="ECO:0000259" key="8">
    <source>
        <dbReference type="PROSITE" id="PS51253"/>
    </source>
</evidence>
<dbReference type="SMART" id="SM00249">
    <property type="entry name" value="PHD"/>
    <property type="match status" value="1"/>
</dbReference>
<organism evidence="9 10">
    <name type="scientific">Biomphalaria glabrata</name>
    <name type="common">Bloodfluke planorb</name>
    <name type="synonym">Freshwater snail</name>
    <dbReference type="NCBI Taxonomy" id="6526"/>
    <lineage>
        <taxon>Eukaryota</taxon>
        <taxon>Metazoa</taxon>
        <taxon>Spiralia</taxon>
        <taxon>Lophotrochozoa</taxon>
        <taxon>Mollusca</taxon>
        <taxon>Gastropoda</taxon>
        <taxon>Heterobranchia</taxon>
        <taxon>Euthyneura</taxon>
        <taxon>Panpulmonata</taxon>
        <taxon>Hygrophila</taxon>
        <taxon>Lymnaeoidea</taxon>
        <taxon>Planorbidae</taxon>
        <taxon>Biomphalaria</taxon>
    </lineage>
</organism>
<dbReference type="InterPro" id="IPR004875">
    <property type="entry name" value="DDE_SF_endonuclease_dom"/>
</dbReference>
<dbReference type="Gene3D" id="1.10.10.60">
    <property type="entry name" value="Homeodomain-like"/>
    <property type="match status" value="1"/>
</dbReference>
<dbReference type="InterPro" id="IPR009057">
    <property type="entry name" value="Homeodomain-like_sf"/>
</dbReference>
<keyword evidence="9" id="KW-1185">Reference proteome</keyword>
<dbReference type="GO" id="GO:0008270">
    <property type="term" value="F:zinc ion binding"/>
    <property type="evidence" value="ECO:0007669"/>
    <property type="project" value="UniProtKB-KW"/>
</dbReference>
<keyword evidence="6" id="KW-0539">Nucleus</keyword>
<feature type="compositionally biased region" description="Polar residues" evidence="7">
    <location>
        <begin position="513"/>
        <end position="537"/>
    </location>
</feature>
<dbReference type="RefSeq" id="XP_055892468.1">
    <property type="nucleotide sequence ID" value="XM_056036493.1"/>
</dbReference>
<sequence>MFLFCFLRDQDETSQSVYNSAERMSTVKKNPGHRCRKRKVHDPQLIIDAIQEVKSGRLSIRKAAKQFQIPASTLFNKLTCKSLPEASKMLLTMKEEAQLAKWLVDLSQLGVVKTSEEVRLAARDIMAQRNASSKSRNQLPSYTWLAGFYGRHPELALGIERGMITPQELSQWFSDFKAAVDGNDVSIWNCPERIFGANELVFTFNAKNRTIGACRRSKHVYKMSSKSKARVTVLACASAGGHYIPPLLIYPYKRMPSKNRLEHFPEASLQVSENGCINATIFNTWIHDSFIPATQDLPKPVVLLVDGHTSRTSLIETSQLCARNQIILYRLLPHGSHLIQPLDHAFFGAIKPAWSEAMRTHKSLTGEDMKLESFALIFNPVWKLVANPDIAAESFSTVGIYPFNPEKIIKSGKIDPSSVYHATDSDSPDPKDASSLTISPKALTSPAALPSINPLEGLTSVITSTSLDSNEASSPISLLIEASLVNVAPKSRALPETSAGNITSETPALPEASSLNTLSMGPGTSWSIPAESTNLREPSSSLSSPSQAHTSNKTSTTSMQFQTPTTSNASTPKEMTSQRLKALKDLCFFVADEISRQQLVKFLTKLSDSQAEDFSYPKDESQFHKFEELSHALLDLCHQDPPTKAKITEDDIFKIGLPSFKVKINTSSTPTLPSLVNGEECIEECIEAPVLRRTLKDKDDIEKEKMCKKLQKEEKRKKKEEEKEQKRLLRETKKLERQKKKEKQPKKKLKLRPESEDIDSDEDPVLAVRMEAEMTACDDYRTDSEDDLPNDLCKGCNKRDGTPMIQCQICDTRWHTSCAKTVRGLSPEQLKEVCYVCFKCCPRS</sequence>
<reference evidence="10" key="1">
    <citation type="submission" date="2025-08" db="UniProtKB">
        <authorList>
            <consortium name="RefSeq"/>
        </authorList>
    </citation>
    <scope>IDENTIFICATION</scope>
</reference>
<feature type="region of interest" description="Disordered" evidence="7">
    <location>
        <begin position="496"/>
        <end position="576"/>
    </location>
</feature>
<dbReference type="InterPro" id="IPR007889">
    <property type="entry name" value="HTH_Psq"/>
</dbReference>
<dbReference type="Proteomes" id="UP001165740">
    <property type="component" value="Chromosome 7"/>
</dbReference>
<dbReference type="InterPro" id="IPR013083">
    <property type="entry name" value="Znf_RING/FYVE/PHD"/>
</dbReference>
<evidence type="ECO:0000256" key="1">
    <source>
        <dbReference type="ARBA" id="ARBA00004123"/>
    </source>
</evidence>
<evidence type="ECO:0000313" key="9">
    <source>
        <dbReference type="Proteomes" id="UP001165740"/>
    </source>
</evidence>
<proteinExistence type="predicted"/>
<evidence type="ECO:0000256" key="5">
    <source>
        <dbReference type="ARBA" id="ARBA00023125"/>
    </source>
</evidence>
<feature type="compositionally biased region" description="Basic residues" evidence="7">
    <location>
        <begin position="736"/>
        <end position="750"/>
    </location>
</feature>
<feature type="compositionally biased region" description="Polar residues" evidence="7">
    <location>
        <begin position="547"/>
        <end position="576"/>
    </location>
</feature>
<comment type="subcellular location">
    <subcellularLocation>
        <location evidence="1">Nucleus</location>
    </subcellularLocation>
</comment>
<dbReference type="Gene3D" id="3.30.40.10">
    <property type="entry name" value="Zinc/RING finger domain, C3HC4 (zinc finger)"/>
    <property type="match status" value="1"/>
</dbReference>
<evidence type="ECO:0000256" key="4">
    <source>
        <dbReference type="ARBA" id="ARBA00022833"/>
    </source>
</evidence>
<name>A0A9W3AZ25_BIOGL</name>
<dbReference type="InterPro" id="IPR011011">
    <property type="entry name" value="Znf_FYVE_PHD"/>
</dbReference>
<dbReference type="InterPro" id="IPR001965">
    <property type="entry name" value="Znf_PHD"/>
</dbReference>
<dbReference type="InterPro" id="IPR050863">
    <property type="entry name" value="CenT-Element_Derived"/>
</dbReference>
<evidence type="ECO:0000256" key="3">
    <source>
        <dbReference type="ARBA" id="ARBA00022771"/>
    </source>
</evidence>
<keyword evidence="3" id="KW-0863">Zinc-finger</keyword>
<dbReference type="Pfam" id="PF03184">
    <property type="entry name" value="DDE_1"/>
    <property type="match status" value="1"/>
</dbReference>
<dbReference type="GeneID" id="106060490"/>
<dbReference type="SUPFAM" id="SSF46689">
    <property type="entry name" value="Homeodomain-like"/>
    <property type="match status" value="1"/>
</dbReference>
<accession>A0A9W3AZ25</accession>
<feature type="domain" description="HTH CENPB-type" evidence="8">
    <location>
        <begin position="83"/>
        <end position="158"/>
    </location>
</feature>
<dbReference type="SUPFAM" id="SSF57903">
    <property type="entry name" value="FYVE/PHD zinc finger"/>
    <property type="match status" value="1"/>
</dbReference>
<dbReference type="Pfam" id="PF05225">
    <property type="entry name" value="HTH_psq"/>
    <property type="match status" value="1"/>
</dbReference>
<feature type="region of interest" description="Disordered" evidence="7">
    <location>
        <begin position="712"/>
        <end position="761"/>
    </location>
</feature>
<dbReference type="Pfam" id="PF03221">
    <property type="entry name" value="HTH_Tnp_Tc5"/>
    <property type="match status" value="1"/>
</dbReference>
<keyword evidence="2" id="KW-0479">Metal-binding</keyword>
<dbReference type="OMA" id="EAWIRSH"/>
<gene>
    <name evidence="10" type="primary">LOC106060490</name>
</gene>
<dbReference type="OrthoDB" id="10058523at2759"/>
<protein>
    <submittedName>
        <fullName evidence="10">Uncharacterized protein LOC106060490 isoform X1</fullName>
    </submittedName>
</protein>
<dbReference type="GO" id="GO:0003677">
    <property type="term" value="F:DNA binding"/>
    <property type="evidence" value="ECO:0007669"/>
    <property type="project" value="UniProtKB-KW"/>
</dbReference>
<evidence type="ECO:0000256" key="7">
    <source>
        <dbReference type="SAM" id="MobiDB-lite"/>
    </source>
</evidence>
<evidence type="ECO:0000313" key="10">
    <source>
        <dbReference type="RefSeq" id="XP_055892468.1"/>
    </source>
</evidence>
<keyword evidence="4" id="KW-0862">Zinc</keyword>
<dbReference type="InterPro" id="IPR006600">
    <property type="entry name" value="HTH_CenpB_DNA-bd_dom"/>
</dbReference>
<dbReference type="PROSITE" id="PS51253">
    <property type="entry name" value="HTH_CENPB"/>
    <property type="match status" value="1"/>
</dbReference>